<accession>A0ABY6ISA5</accession>
<proteinExistence type="predicted"/>
<evidence type="ECO:0000313" key="2">
    <source>
        <dbReference type="EMBL" id="UYQ73516.1"/>
    </source>
</evidence>
<feature type="transmembrane region" description="Helical" evidence="1">
    <location>
        <begin position="178"/>
        <end position="197"/>
    </location>
</feature>
<keyword evidence="3" id="KW-1185">Reference proteome</keyword>
<dbReference type="SUPFAM" id="SSF103473">
    <property type="entry name" value="MFS general substrate transporter"/>
    <property type="match status" value="1"/>
</dbReference>
<keyword evidence="1" id="KW-0472">Membrane</keyword>
<feature type="transmembrane region" description="Helical" evidence="1">
    <location>
        <begin position="119"/>
        <end position="138"/>
    </location>
</feature>
<dbReference type="Gene3D" id="1.20.1250.20">
    <property type="entry name" value="MFS general substrate transporter like domains"/>
    <property type="match status" value="1"/>
</dbReference>
<sequence>MSWRIAWWVFAAIALGVVVAPQVLLSKQDGFARGGRLDMRKTFERLRCTEAVPLYGLAFSFGATNGTYLSYWIDHISQSGGLAGIQIKLIGPVLFVAFGVAGCLGLLTGDIAKKTGLRVLLFALFLSSATSLLLLAFMPQSWPGTLVSAALQGVCVMALSAVYSFWSEHLFPDIPSTNFTAVLMLYASGSVAAPPLAGLVSGALGLDITLALFGALSLASLLLVQRVEEI</sequence>
<evidence type="ECO:0000313" key="3">
    <source>
        <dbReference type="Proteomes" id="UP001163882"/>
    </source>
</evidence>
<organism evidence="2 3">
    <name type="scientific">Pelagibacterium flavum</name>
    <dbReference type="NCBI Taxonomy" id="2984530"/>
    <lineage>
        <taxon>Bacteria</taxon>
        <taxon>Pseudomonadati</taxon>
        <taxon>Pseudomonadota</taxon>
        <taxon>Alphaproteobacteria</taxon>
        <taxon>Hyphomicrobiales</taxon>
        <taxon>Devosiaceae</taxon>
        <taxon>Pelagibacterium</taxon>
    </lineage>
</organism>
<feature type="transmembrane region" description="Helical" evidence="1">
    <location>
        <begin position="46"/>
        <end position="73"/>
    </location>
</feature>
<reference evidence="2" key="1">
    <citation type="submission" date="2022-10" db="EMBL/GenBank/DDBJ databases">
        <title>YIM 151497 complete genome.</title>
        <authorList>
            <person name="Chen X."/>
        </authorList>
    </citation>
    <scope>NUCLEOTIDE SEQUENCE</scope>
    <source>
        <strain evidence="2">YIM 151497</strain>
    </source>
</reference>
<feature type="transmembrane region" description="Helical" evidence="1">
    <location>
        <begin position="6"/>
        <end position="25"/>
    </location>
</feature>
<evidence type="ECO:0008006" key="4">
    <source>
        <dbReference type="Google" id="ProtNLM"/>
    </source>
</evidence>
<dbReference type="InterPro" id="IPR036259">
    <property type="entry name" value="MFS_trans_sf"/>
</dbReference>
<keyword evidence="1" id="KW-0812">Transmembrane</keyword>
<feature type="transmembrane region" description="Helical" evidence="1">
    <location>
        <begin position="144"/>
        <end position="166"/>
    </location>
</feature>
<protein>
    <recommendedName>
        <fullName evidence="4">Major facilitator superfamily (MFS) profile domain-containing protein</fullName>
    </recommendedName>
</protein>
<feature type="transmembrane region" description="Helical" evidence="1">
    <location>
        <begin position="203"/>
        <end position="224"/>
    </location>
</feature>
<dbReference type="EMBL" id="CP107716">
    <property type="protein sequence ID" value="UYQ73516.1"/>
    <property type="molecule type" value="Genomic_DNA"/>
</dbReference>
<feature type="transmembrane region" description="Helical" evidence="1">
    <location>
        <begin position="85"/>
        <end position="107"/>
    </location>
</feature>
<dbReference type="Proteomes" id="UP001163882">
    <property type="component" value="Chromosome"/>
</dbReference>
<evidence type="ECO:0000256" key="1">
    <source>
        <dbReference type="SAM" id="Phobius"/>
    </source>
</evidence>
<name>A0ABY6ISA5_9HYPH</name>
<keyword evidence="1" id="KW-1133">Transmembrane helix</keyword>
<gene>
    <name evidence="2" type="ORF">OF122_07110</name>
</gene>
<dbReference type="RefSeq" id="WP_264227087.1">
    <property type="nucleotide sequence ID" value="NZ_CP107716.1"/>
</dbReference>